<accession>A0ABN8NSI8</accession>
<keyword evidence="9 10" id="KW-0807">Transducer</keyword>
<feature type="domain" description="G-protein coupled receptors family 1 profile" evidence="12">
    <location>
        <begin position="16"/>
        <end position="268"/>
    </location>
</feature>
<comment type="similarity">
    <text evidence="10">Belongs to the G-protein coupled receptor 1 family.</text>
</comment>
<feature type="transmembrane region" description="Helical" evidence="11">
    <location>
        <begin position="81"/>
        <end position="98"/>
    </location>
</feature>
<name>A0ABN8NSI8_9CNID</name>
<evidence type="ECO:0000256" key="3">
    <source>
        <dbReference type="ARBA" id="ARBA00022692"/>
    </source>
</evidence>
<dbReference type="InterPro" id="IPR000276">
    <property type="entry name" value="GPCR_Rhodpsn"/>
</dbReference>
<feature type="transmembrane region" description="Helical" evidence="11">
    <location>
        <begin position="6"/>
        <end position="25"/>
    </location>
</feature>
<dbReference type="PROSITE" id="PS50262">
    <property type="entry name" value="G_PROTEIN_RECEP_F1_2"/>
    <property type="match status" value="1"/>
</dbReference>
<dbReference type="PRINTS" id="PR00237">
    <property type="entry name" value="GPCRRHODOPSN"/>
</dbReference>
<feature type="transmembrane region" description="Helical" evidence="11">
    <location>
        <begin position="152"/>
        <end position="171"/>
    </location>
</feature>
<evidence type="ECO:0000313" key="13">
    <source>
        <dbReference type="EMBL" id="CAH3117039.1"/>
    </source>
</evidence>
<feature type="non-terminal residue" evidence="13">
    <location>
        <position position="294"/>
    </location>
</feature>
<evidence type="ECO:0000256" key="6">
    <source>
        <dbReference type="ARBA" id="ARBA00023136"/>
    </source>
</evidence>
<dbReference type="Gene3D" id="1.20.1070.10">
    <property type="entry name" value="Rhodopsin 7-helix transmembrane proteins"/>
    <property type="match status" value="1"/>
</dbReference>
<dbReference type="Proteomes" id="UP001159405">
    <property type="component" value="Unassembled WGS sequence"/>
</dbReference>
<evidence type="ECO:0000256" key="11">
    <source>
        <dbReference type="SAM" id="Phobius"/>
    </source>
</evidence>
<feature type="transmembrane region" description="Helical" evidence="11">
    <location>
        <begin position="119"/>
        <end position="140"/>
    </location>
</feature>
<dbReference type="InterPro" id="IPR017452">
    <property type="entry name" value="GPCR_Rhodpsn_7TM"/>
</dbReference>
<feature type="transmembrane region" description="Helical" evidence="11">
    <location>
        <begin position="37"/>
        <end position="61"/>
    </location>
</feature>
<evidence type="ECO:0000256" key="2">
    <source>
        <dbReference type="ARBA" id="ARBA00022475"/>
    </source>
</evidence>
<gene>
    <name evidence="13" type="ORF">PLOB_00025497</name>
</gene>
<dbReference type="EMBL" id="CALNXK010000030">
    <property type="protein sequence ID" value="CAH3117039.1"/>
    <property type="molecule type" value="Genomic_DNA"/>
</dbReference>
<dbReference type="PANTHER" id="PTHR24246:SF27">
    <property type="entry name" value="ADENOSINE RECEPTOR, ISOFORM A"/>
    <property type="match status" value="1"/>
</dbReference>
<keyword evidence="5 10" id="KW-0297">G-protein coupled receptor</keyword>
<keyword evidence="14" id="KW-1185">Reference proteome</keyword>
<comment type="caution">
    <text evidence="13">The sequence shown here is derived from an EMBL/GenBank/DDBJ whole genome shotgun (WGS) entry which is preliminary data.</text>
</comment>
<evidence type="ECO:0000313" key="14">
    <source>
        <dbReference type="Proteomes" id="UP001159405"/>
    </source>
</evidence>
<proteinExistence type="inferred from homology"/>
<protein>
    <recommendedName>
        <fullName evidence="12">G-protein coupled receptors family 1 profile domain-containing protein</fullName>
    </recommendedName>
</protein>
<keyword evidence="3 10" id="KW-0812">Transmembrane</keyword>
<dbReference type="SUPFAM" id="SSF81321">
    <property type="entry name" value="Family A G protein-coupled receptor-like"/>
    <property type="match status" value="1"/>
</dbReference>
<evidence type="ECO:0000256" key="7">
    <source>
        <dbReference type="ARBA" id="ARBA00023170"/>
    </source>
</evidence>
<keyword evidence="2" id="KW-1003">Cell membrane</keyword>
<evidence type="ECO:0000259" key="12">
    <source>
        <dbReference type="PROSITE" id="PS50262"/>
    </source>
</evidence>
<dbReference type="SMART" id="SM01381">
    <property type="entry name" value="7TM_GPCR_Srsx"/>
    <property type="match status" value="1"/>
</dbReference>
<comment type="subcellular location">
    <subcellularLocation>
        <location evidence="1">Cell membrane</location>
        <topology evidence="1">Multi-pass membrane protein</topology>
    </subcellularLocation>
</comment>
<evidence type="ECO:0000256" key="8">
    <source>
        <dbReference type="ARBA" id="ARBA00023180"/>
    </source>
</evidence>
<evidence type="ECO:0000256" key="4">
    <source>
        <dbReference type="ARBA" id="ARBA00022989"/>
    </source>
</evidence>
<reference evidence="13 14" key="1">
    <citation type="submission" date="2022-05" db="EMBL/GenBank/DDBJ databases">
        <authorList>
            <consortium name="Genoscope - CEA"/>
            <person name="William W."/>
        </authorList>
    </citation>
    <scope>NUCLEOTIDE SEQUENCE [LARGE SCALE GENOMIC DNA]</scope>
</reference>
<keyword evidence="7 10" id="KW-0675">Receptor</keyword>
<dbReference type="PROSITE" id="PS00237">
    <property type="entry name" value="G_PROTEIN_RECEP_F1_1"/>
    <property type="match status" value="1"/>
</dbReference>
<evidence type="ECO:0000256" key="1">
    <source>
        <dbReference type="ARBA" id="ARBA00004651"/>
    </source>
</evidence>
<feature type="transmembrane region" description="Helical" evidence="11">
    <location>
        <begin position="213"/>
        <end position="231"/>
    </location>
</feature>
<keyword evidence="6 11" id="KW-0472">Membrane</keyword>
<keyword evidence="4 11" id="KW-1133">Transmembrane helix</keyword>
<organism evidence="13 14">
    <name type="scientific">Porites lobata</name>
    <dbReference type="NCBI Taxonomy" id="104759"/>
    <lineage>
        <taxon>Eukaryota</taxon>
        <taxon>Metazoa</taxon>
        <taxon>Cnidaria</taxon>
        <taxon>Anthozoa</taxon>
        <taxon>Hexacorallia</taxon>
        <taxon>Scleractinia</taxon>
        <taxon>Fungiina</taxon>
        <taxon>Poritidae</taxon>
        <taxon>Porites</taxon>
    </lineage>
</organism>
<dbReference type="PANTHER" id="PTHR24246">
    <property type="entry name" value="OLFACTORY RECEPTOR AND ADENOSINE RECEPTOR"/>
    <property type="match status" value="1"/>
</dbReference>
<dbReference type="Pfam" id="PF00001">
    <property type="entry name" value="7tm_1"/>
    <property type="match status" value="1"/>
</dbReference>
<keyword evidence="8" id="KW-0325">Glycoprotein</keyword>
<sequence length="294" mass="33566">MIGIVNLLVGIIAVVGNSALCLTIYQDPFRRLRSTANYLVVNLAIADLLTGLITEPLYAAYEITSYIGKEAYTLYIIGESTAYVFVNASIWSILLLAWDRYVAVASPLLHAQKMDLKRILTMIILLWIHSIIFSLLRVMGVPEDIFYWVDLHVNYTLFGAILIGLYISIYYKIRNQLALSLQAQGFNSQTKRKPTHDEIQANAKSEKKMTKTVFLLLLVAIICMLPLYIMLHVELLCESCMEISMVKILSRLSEPLLFLNSGLNPFLYAWTIPKYRQAFKAILRRTRCDQRTNN</sequence>
<dbReference type="CDD" id="cd00637">
    <property type="entry name" value="7tm_classA_rhodopsin-like"/>
    <property type="match status" value="1"/>
</dbReference>
<evidence type="ECO:0000256" key="5">
    <source>
        <dbReference type="ARBA" id="ARBA00023040"/>
    </source>
</evidence>
<evidence type="ECO:0000256" key="9">
    <source>
        <dbReference type="ARBA" id="ARBA00023224"/>
    </source>
</evidence>
<evidence type="ECO:0000256" key="10">
    <source>
        <dbReference type="RuleBase" id="RU000688"/>
    </source>
</evidence>